<name>A0ABD5SEC0_9EURY</name>
<proteinExistence type="predicted"/>
<dbReference type="EMBL" id="JBHSWW010000724">
    <property type="protein sequence ID" value="MFC6755340.1"/>
    <property type="molecule type" value="Genomic_DNA"/>
</dbReference>
<dbReference type="Proteomes" id="UP001596442">
    <property type="component" value="Unassembled WGS sequence"/>
</dbReference>
<feature type="non-terminal residue" evidence="1">
    <location>
        <position position="1"/>
    </location>
</feature>
<evidence type="ECO:0000313" key="2">
    <source>
        <dbReference type="Proteomes" id="UP001596442"/>
    </source>
</evidence>
<comment type="caution">
    <text evidence="1">The sequence shown here is derived from an EMBL/GenBank/DDBJ whole genome shotgun (WGS) entry which is preliminary data.</text>
</comment>
<gene>
    <name evidence="1" type="ORF">ACFQEU_17970</name>
</gene>
<dbReference type="AlphaFoldDB" id="A0ABD5SEC0"/>
<reference evidence="1 2" key="1">
    <citation type="journal article" date="2019" name="Int. J. Syst. Evol. Microbiol.">
        <title>The Global Catalogue of Microorganisms (GCM) 10K type strain sequencing project: providing services to taxonomists for standard genome sequencing and annotation.</title>
        <authorList>
            <consortium name="The Broad Institute Genomics Platform"/>
            <consortium name="The Broad Institute Genome Sequencing Center for Infectious Disease"/>
            <person name="Wu L."/>
            <person name="Ma J."/>
        </authorList>
    </citation>
    <scope>NUCLEOTIDE SEQUENCE [LARGE SCALE GENOMIC DNA]</scope>
    <source>
        <strain evidence="1 2">CGMCC 1.3239</strain>
    </source>
</reference>
<accession>A0ABD5SEC0</accession>
<protein>
    <submittedName>
        <fullName evidence="1">Uncharacterized protein</fullName>
    </submittedName>
</protein>
<keyword evidence="2" id="KW-1185">Reference proteome</keyword>
<dbReference type="RefSeq" id="WP_379784378.1">
    <property type="nucleotide sequence ID" value="NZ_JBHSWW010000724.1"/>
</dbReference>
<sequence>VAYSTSKPFGNFKLLEKAVEDKSWELESKCQVCRATVFPEYSRYIGFGEITEEEREAFKNWKNSFEQRQAKIA</sequence>
<organism evidence="1 2">
    <name type="scientific">Halorubrum tibetense</name>
    <dbReference type="NCBI Taxonomy" id="175631"/>
    <lineage>
        <taxon>Archaea</taxon>
        <taxon>Methanobacteriati</taxon>
        <taxon>Methanobacteriota</taxon>
        <taxon>Stenosarchaea group</taxon>
        <taxon>Halobacteria</taxon>
        <taxon>Halobacteriales</taxon>
        <taxon>Haloferacaceae</taxon>
        <taxon>Halorubrum</taxon>
    </lineage>
</organism>
<evidence type="ECO:0000313" key="1">
    <source>
        <dbReference type="EMBL" id="MFC6755340.1"/>
    </source>
</evidence>